<protein>
    <submittedName>
        <fullName evidence="1">Uncharacterized protein</fullName>
    </submittedName>
</protein>
<gene>
    <name evidence="1" type="ORF">STSU_017180</name>
</gene>
<proteinExistence type="predicted"/>
<name>I2N2E2_STRT9</name>
<reference evidence="1 2" key="1">
    <citation type="journal article" date="2012" name="J. Bacteriol.">
        <title>Draft genome of Streptomyces tsukubaensis NRRL 18488, the producer of the clinically important immunosuppressant tacrolimus (FK506).</title>
        <authorList>
            <person name="Barreiro C."/>
            <person name="Prieto C."/>
            <person name="Sola-Landa A."/>
            <person name="Solera E."/>
            <person name="Martinez-Castro M."/>
            <person name="Perez-Redondo R."/>
            <person name="Garcia-Estrada C."/>
            <person name="Aparicio J.F."/>
            <person name="Fernandez-Martinez L.T."/>
            <person name="Santos-Aberturas J."/>
            <person name="Salehi-Najafabadi Z."/>
            <person name="Rodriguez-Garcia A."/>
            <person name="Tauch A."/>
            <person name="Martin J.F."/>
        </authorList>
    </citation>
    <scope>NUCLEOTIDE SEQUENCE [LARGE SCALE GENOMIC DNA]</scope>
    <source>
        <strain evidence="2">DSM 42081 / NBRC 108919 / NRRL 18488 / 9993</strain>
    </source>
</reference>
<evidence type="ECO:0000313" key="1">
    <source>
        <dbReference type="EMBL" id="QKM68650.1"/>
    </source>
</evidence>
<sequence length="79" mass="9274">MFDLIVRAVEWARFLLFPLDLFPVPEPPVRTDPWRRPWTSPTQEEAQAILRAREEAARGKRKLYYLPPGVFLPLTGARR</sequence>
<evidence type="ECO:0000313" key="2">
    <source>
        <dbReference type="Proteomes" id="UP000005940"/>
    </source>
</evidence>
<dbReference type="Proteomes" id="UP000005940">
    <property type="component" value="Chromosome"/>
</dbReference>
<accession>I2N2E2</accession>
<dbReference type="EMBL" id="CP029159">
    <property type="protein sequence ID" value="QKM68650.1"/>
    <property type="molecule type" value="Genomic_DNA"/>
</dbReference>
<dbReference type="AlphaFoldDB" id="I2N2E2"/>
<keyword evidence="2" id="KW-1185">Reference proteome</keyword>
<organism evidence="1 2">
    <name type="scientific">Streptomyces tsukubensis (strain DSM 42081 / NBRC 108919 / NRRL 18488 / 9993)</name>
    <dbReference type="NCBI Taxonomy" id="1114943"/>
    <lineage>
        <taxon>Bacteria</taxon>
        <taxon>Bacillati</taxon>
        <taxon>Actinomycetota</taxon>
        <taxon>Actinomycetes</taxon>
        <taxon>Kitasatosporales</taxon>
        <taxon>Streptomycetaceae</taxon>
        <taxon>Streptomyces</taxon>
    </lineage>
</organism>
<dbReference type="RefSeq" id="WP_006347952.1">
    <property type="nucleotide sequence ID" value="NZ_CP029159.1"/>
</dbReference>